<dbReference type="InterPro" id="IPR002130">
    <property type="entry name" value="Cyclophilin-type_PPIase_dom"/>
</dbReference>
<dbReference type="PANTHER" id="PTHR45625:SF3">
    <property type="entry name" value="PEPTIDYL-PROLYL CIS-TRANS ISOMERASE B-RELATED"/>
    <property type="match status" value="1"/>
</dbReference>
<feature type="compositionally biased region" description="Basic and acidic residues" evidence="2">
    <location>
        <begin position="1"/>
        <end position="39"/>
    </location>
</feature>
<dbReference type="InterPro" id="IPR044666">
    <property type="entry name" value="Cyclophilin_A-like"/>
</dbReference>
<evidence type="ECO:0000256" key="3">
    <source>
        <dbReference type="SAM" id="Phobius"/>
    </source>
</evidence>
<gene>
    <name evidence="5" type="ORF">E1267_35265</name>
</gene>
<dbReference type="OrthoDB" id="5507614at2"/>
<dbReference type="SUPFAM" id="SSF50891">
    <property type="entry name" value="Cyclophilin-like"/>
    <property type="match status" value="1"/>
</dbReference>
<dbReference type="AlphaFoldDB" id="A0A4R4MVG6"/>
<dbReference type="Proteomes" id="UP000295157">
    <property type="component" value="Unassembled WGS sequence"/>
</dbReference>
<name>A0A4R4MVG6_9ACTN</name>
<comment type="function">
    <text evidence="1">PPIases accelerate the folding of proteins. It catalyzes the cis-trans isomerization of proline imidic peptide bonds in oligopeptides.</text>
</comment>
<dbReference type="GO" id="GO:0003755">
    <property type="term" value="F:peptidyl-prolyl cis-trans isomerase activity"/>
    <property type="evidence" value="ECO:0007669"/>
    <property type="project" value="InterPro"/>
</dbReference>
<dbReference type="EMBL" id="SMJZ01000195">
    <property type="protein sequence ID" value="TDC00231.1"/>
    <property type="molecule type" value="Genomic_DNA"/>
</dbReference>
<evidence type="ECO:0000313" key="6">
    <source>
        <dbReference type="Proteomes" id="UP000295157"/>
    </source>
</evidence>
<evidence type="ECO:0000256" key="1">
    <source>
        <dbReference type="ARBA" id="ARBA00002388"/>
    </source>
</evidence>
<keyword evidence="5" id="KW-0413">Isomerase</keyword>
<dbReference type="PANTHER" id="PTHR45625">
    <property type="entry name" value="PEPTIDYL-PROLYL CIS-TRANS ISOMERASE-RELATED"/>
    <property type="match status" value="1"/>
</dbReference>
<comment type="caution">
    <text evidence="5">The sequence shown here is derived from an EMBL/GenBank/DDBJ whole genome shotgun (WGS) entry which is preliminary data.</text>
</comment>
<dbReference type="InterPro" id="IPR029000">
    <property type="entry name" value="Cyclophilin-like_dom_sf"/>
</dbReference>
<proteinExistence type="predicted"/>
<organism evidence="5 6">
    <name type="scientific">Nonomuraea longispora</name>
    <dbReference type="NCBI Taxonomy" id="1848320"/>
    <lineage>
        <taxon>Bacteria</taxon>
        <taxon>Bacillati</taxon>
        <taxon>Actinomycetota</taxon>
        <taxon>Actinomycetes</taxon>
        <taxon>Streptosporangiales</taxon>
        <taxon>Streptosporangiaceae</taxon>
        <taxon>Nonomuraea</taxon>
    </lineage>
</organism>
<protein>
    <submittedName>
        <fullName evidence="5">Peptidylprolyl isomerase</fullName>
    </submittedName>
</protein>
<evidence type="ECO:0000256" key="2">
    <source>
        <dbReference type="SAM" id="MobiDB-lite"/>
    </source>
</evidence>
<dbReference type="Pfam" id="PF00160">
    <property type="entry name" value="Pro_isomerase"/>
    <property type="match status" value="1"/>
</dbReference>
<evidence type="ECO:0000313" key="5">
    <source>
        <dbReference type="EMBL" id="TDC00231.1"/>
    </source>
</evidence>
<reference evidence="5 6" key="1">
    <citation type="submission" date="2019-02" db="EMBL/GenBank/DDBJ databases">
        <title>Draft genome sequences of novel Actinobacteria.</title>
        <authorList>
            <person name="Sahin N."/>
            <person name="Ay H."/>
            <person name="Saygin H."/>
        </authorList>
    </citation>
    <scope>NUCLEOTIDE SEQUENCE [LARGE SCALE GENOMIC DNA]</scope>
    <source>
        <strain evidence="5 6">KC201</strain>
    </source>
</reference>
<keyword evidence="3" id="KW-0472">Membrane</keyword>
<evidence type="ECO:0000259" key="4">
    <source>
        <dbReference type="PROSITE" id="PS50072"/>
    </source>
</evidence>
<feature type="transmembrane region" description="Helical" evidence="3">
    <location>
        <begin position="50"/>
        <end position="71"/>
    </location>
</feature>
<sequence length="308" mass="32816">MRGQKREDIAVSGDDRQNEEDRQRELAREHKERQAKRATDQTSKARRNTFLGAGVAVVVVAGGIFAGTTMVNKDSEETAAQSTPSASASVTPPGTSPSPTKTGPVTCTYKRDKSLPHKFVGLPDKKPNMKLKKMTVATNRGSFTVNLMTDAAPCAVNSMRFLAKKKFYDDMKCHRLVTPDVAGVHMLQCGDPQAKADGKNPTDGQGTAGYVYADENAEIPLGKGVVFMTQPSEAAGRNNSQFAISLSDENVQVGAGYSVIGMVDEGMDMLTGLATSGQDLLLNNADITGDGGTTAPKKPVIIKKITFS</sequence>
<feature type="compositionally biased region" description="Low complexity" evidence="2">
    <location>
        <begin position="82"/>
        <end position="106"/>
    </location>
</feature>
<keyword evidence="3" id="KW-1133">Transmembrane helix</keyword>
<dbReference type="Gene3D" id="2.40.100.10">
    <property type="entry name" value="Cyclophilin-like"/>
    <property type="match status" value="1"/>
</dbReference>
<feature type="region of interest" description="Disordered" evidence="2">
    <location>
        <begin position="75"/>
        <end position="106"/>
    </location>
</feature>
<keyword evidence="6" id="KW-1185">Reference proteome</keyword>
<accession>A0A4R4MVG6</accession>
<feature type="domain" description="PPIase cyclophilin-type" evidence="4">
    <location>
        <begin position="141"/>
        <end position="307"/>
    </location>
</feature>
<dbReference type="PROSITE" id="PS50072">
    <property type="entry name" value="CSA_PPIASE_2"/>
    <property type="match status" value="1"/>
</dbReference>
<feature type="region of interest" description="Disordered" evidence="2">
    <location>
        <begin position="1"/>
        <end position="45"/>
    </location>
</feature>
<keyword evidence="3" id="KW-0812">Transmembrane</keyword>